<evidence type="ECO:0000259" key="8">
    <source>
        <dbReference type="Pfam" id="PF02687"/>
    </source>
</evidence>
<comment type="similarity">
    <text evidence="6">Belongs to the ABC-4 integral membrane protein family.</text>
</comment>
<dbReference type="OrthoDB" id="8735006at2"/>
<dbReference type="InterPro" id="IPR025857">
    <property type="entry name" value="MacB_PCD"/>
</dbReference>
<feature type="transmembrane region" description="Helical" evidence="7">
    <location>
        <begin position="289"/>
        <end position="313"/>
    </location>
</feature>
<feature type="transmembrane region" description="Helical" evidence="7">
    <location>
        <begin position="344"/>
        <end position="366"/>
    </location>
</feature>
<dbReference type="Pfam" id="PF12704">
    <property type="entry name" value="MacB_PCD"/>
    <property type="match status" value="2"/>
</dbReference>
<dbReference type="Pfam" id="PF02687">
    <property type="entry name" value="FtsX"/>
    <property type="match status" value="2"/>
</dbReference>
<keyword evidence="4 7" id="KW-1133">Transmembrane helix</keyword>
<keyword evidence="2" id="KW-1003">Cell membrane</keyword>
<dbReference type="PANTHER" id="PTHR30572">
    <property type="entry name" value="MEMBRANE COMPONENT OF TRANSPORTER-RELATED"/>
    <property type="match status" value="1"/>
</dbReference>
<evidence type="ECO:0000256" key="1">
    <source>
        <dbReference type="ARBA" id="ARBA00004651"/>
    </source>
</evidence>
<evidence type="ECO:0000256" key="2">
    <source>
        <dbReference type="ARBA" id="ARBA00022475"/>
    </source>
</evidence>
<proteinExistence type="inferred from homology"/>
<keyword evidence="11" id="KW-1185">Reference proteome</keyword>
<evidence type="ECO:0000256" key="7">
    <source>
        <dbReference type="SAM" id="Phobius"/>
    </source>
</evidence>
<evidence type="ECO:0000256" key="3">
    <source>
        <dbReference type="ARBA" id="ARBA00022692"/>
    </source>
</evidence>
<dbReference type="GO" id="GO:0005886">
    <property type="term" value="C:plasma membrane"/>
    <property type="evidence" value="ECO:0007669"/>
    <property type="project" value="UniProtKB-SubCell"/>
</dbReference>
<dbReference type="RefSeq" id="WP_125487398.1">
    <property type="nucleotide sequence ID" value="NZ_RSDW01000001.1"/>
</dbReference>
<evidence type="ECO:0000259" key="9">
    <source>
        <dbReference type="Pfam" id="PF12704"/>
    </source>
</evidence>
<keyword evidence="5 7" id="KW-0472">Membrane</keyword>
<evidence type="ECO:0000256" key="4">
    <source>
        <dbReference type="ARBA" id="ARBA00022989"/>
    </source>
</evidence>
<sequence length="820" mass="88845">MGSLRQDARYGFRAFTRTPGFAYIVVIVLAVGIGAAIAVFTVFNALVFRPLPLAHPEQIVQFSGIYRNSSSIPISYPMFAELQREQHVFSDICGWSAGANFNVEANGSVTASAVHSVTGNYYTVLGVNPLMGRLISPRDTQGNQISEVAVIGYELWQERFGGDPAVVGKNIRIDGKLFTIIGVTRKWFTGMIAGSPPEITIPAGAAQLSDLESRSLLWVFVTGRLNEGTGIEQARTQLQTFWPRLLEDTVPTQSIGPRRQSFLAMRFRIDPASAGSKNIDLRSKFLKPLYLLTGIVALILFVVCVNLASLALARATVRRQEISTRIALGATPWQAVRQFVVESLFLSTMGALSGLFLAVWASKLLVRLLAKGVAVPVLLDLRPDWRICAFVAMTAILTGLFIGLIPAWKLSRQHPATSLCADQRTLGYGMGSLGKTLIIAQIAISLVLLQASGLLLRTLKSLRTFDPGFERASLLEAQLTPQLQDNEKLHAGTYRKQLLEAMANLPSIKSAAFSNLSVPNGDSGWKETISAVTDPNPAGNSTATLATVSPGFFKTLAIPLMSGRDFTWFDDKQHPTVVIIDSLIAKQLFPTGDPIGKHIRFGVQPDFQDLEIVGVAQSARILDIRDGNAPVIYTSALQLRDFAGGGTLLLRGSASAGINKATVDKIRSFSHEYATGITTFEEKNERSFVYEQMTATLSTFFASITLLVAGFGLFGLLSYAVTLRTREIGIRMAMGSQRRGILQLILREAVVLTLAGIAVGIPFTLAATRLIAHMVFGLSPADPVTLEGASLTMLLVGTLAGYLPAFRAMKMNPVTALRHD</sequence>
<feature type="transmembrane region" description="Helical" evidence="7">
    <location>
        <begin position="744"/>
        <end position="772"/>
    </location>
</feature>
<feature type="domain" description="ABC3 transporter permease C-terminal" evidence="8">
    <location>
        <begin position="295"/>
        <end position="415"/>
    </location>
</feature>
<name>A0A428MQI2_9BACT</name>
<accession>A0A428MQI2</accession>
<evidence type="ECO:0000313" key="11">
    <source>
        <dbReference type="Proteomes" id="UP000269669"/>
    </source>
</evidence>
<evidence type="ECO:0000256" key="5">
    <source>
        <dbReference type="ARBA" id="ARBA00023136"/>
    </source>
</evidence>
<dbReference type="PANTHER" id="PTHR30572:SF4">
    <property type="entry name" value="ABC TRANSPORTER PERMEASE YTRF"/>
    <property type="match status" value="1"/>
</dbReference>
<comment type="subcellular location">
    <subcellularLocation>
        <location evidence="1">Cell membrane</location>
        <topology evidence="1">Multi-pass membrane protein</topology>
    </subcellularLocation>
</comment>
<feature type="domain" description="ABC3 transporter permease C-terminal" evidence="8">
    <location>
        <begin position="700"/>
        <end position="813"/>
    </location>
</feature>
<gene>
    <name evidence="10" type="ORF">EDE15_4760</name>
</gene>
<feature type="transmembrane region" description="Helical" evidence="7">
    <location>
        <begin position="700"/>
        <end position="723"/>
    </location>
</feature>
<dbReference type="EMBL" id="RSDW01000001">
    <property type="protein sequence ID" value="RSL19126.1"/>
    <property type="molecule type" value="Genomic_DNA"/>
</dbReference>
<feature type="transmembrane region" description="Helical" evidence="7">
    <location>
        <begin position="784"/>
        <end position="803"/>
    </location>
</feature>
<dbReference type="InterPro" id="IPR003838">
    <property type="entry name" value="ABC3_permease_C"/>
</dbReference>
<organism evidence="10 11">
    <name type="scientific">Edaphobacter aggregans</name>
    <dbReference type="NCBI Taxonomy" id="570835"/>
    <lineage>
        <taxon>Bacteria</taxon>
        <taxon>Pseudomonadati</taxon>
        <taxon>Acidobacteriota</taxon>
        <taxon>Terriglobia</taxon>
        <taxon>Terriglobales</taxon>
        <taxon>Acidobacteriaceae</taxon>
        <taxon>Edaphobacter</taxon>
    </lineage>
</organism>
<evidence type="ECO:0000256" key="6">
    <source>
        <dbReference type="ARBA" id="ARBA00038076"/>
    </source>
</evidence>
<reference evidence="10 11" key="1">
    <citation type="submission" date="2018-12" db="EMBL/GenBank/DDBJ databases">
        <title>Sequencing of bacterial isolates from soil warming experiment in Harvard Forest, Massachusetts, USA.</title>
        <authorList>
            <person name="Deangelis K."/>
        </authorList>
    </citation>
    <scope>NUCLEOTIDE SEQUENCE [LARGE SCALE GENOMIC DNA]</scope>
    <source>
        <strain evidence="10 11">EB153</strain>
    </source>
</reference>
<feature type="domain" description="MacB-like periplasmic core" evidence="9">
    <location>
        <begin position="442"/>
        <end position="641"/>
    </location>
</feature>
<dbReference type="AlphaFoldDB" id="A0A428MQI2"/>
<keyword evidence="3 7" id="KW-0812">Transmembrane</keyword>
<feature type="transmembrane region" description="Helical" evidence="7">
    <location>
        <begin position="387"/>
        <end position="408"/>
    </location>
</feature>
<dbReference type="Proteomes" id="UP000269669">
    <property type="component" value="Unassembled WGS sequence"/>
</dbReference>
<comment type="caution">
    <text evidence="10">The sequence shown here is derived from an EMBL/GenBank/DDBJ whole genome shotgun (WGS) entry which is preliminary data.</text>
</comment>
<protein>
    <submittedName>
        <fullName evidence="10">Putative permease</fullName>
    </submittedName>
</protein>
<feature type="transmembrane region" description="Helical" evidence="7">
    <location>
        <begin position="20"/>
        <end position="48"/>
    </location>
</feature>
<dbReference type="NCBIfam" id="TIGR03434">
    <property type="entry name" value="ADOP"/>
    <property type="match status" value="1"/>
</dbReference>
<dbReference type="InterPro" id="IPR050250">
    <property type="entry name" value="Macrolide_Exporter_MacB"/>
</dbReference>
<dbReference type="InterPro" id="IPR017800">
    <property type="entry name" value="ADOP"/>
</dbReference>
<dbReference type="GO" id="GO:0022857">
    <property type="term" value="F:transmembrane transporter activity"/>
    <property type="evidence" value="ECO:0007669"/>
    <property type="project" value="TreeGrafter"/>
</dbReference>
<evidence type="ECO:0000313" key="10">
    <source>
        <dbReference type="EMBL" id="RSL19126.1"/>
    </source>
</evidence>
<feature type="domain" description="MacB-like periplasmic core" evidence="9">
    <location>
        <begin position="25"/>
        <end position="240"/>
    </location>
</feature>